<evidence type="ECO:0000313" key="2">
    <source>
        <dbReference type="Proteomes" id="UP001185755"/>
    </source>
</evidence>
<dbReference type="NCBIfam" id="TIGR03930">
    <property type="entry name" value="WXG100_ESAT6"/>
    <property type="match status" value="1"/>
</dbReference>
<protein>
    <submittedName>
        <fullName evidence="1">WXG100 family type VII secretion target</fullName>
    </submittedName>
</protein>
<name>A0ABU4BHY5_9NOCA</name>
<dbReference type="InterPro" id="IPR010310">
    <property type="entry name" value="T7SS_ESAT-6-like"/>
</dbReference>
<keyword evidence="2" id="KW-1185">Reference proteome</keyword>
<proteinExistence type="predicted"/>
<dbReference type="InterPro" id="IPR036689">
    <property type="entry name" value="ESAT-6-like_sf"/>
</dbReference>
<dbReference type="Proteomes" id="UP001185755">
    <property type="component" value="Unassembled WGS sequence"/>
</dbReference>
<dbReference type="EMBL" id="JAWLJX010000008">
    <property type="protein sequence ID" value="MDV6263826.1"/>
    <property type="molecule type" value="Genomic_DNA"/>
</dbReference>
<dbReference type="Pfam" id="PF06013">
    <property type="entry name" value="WXG100"/>
    <property type="match status" value="1"/>
</dbReference>
<gene>
    <name evidence="1" type="ORF">R3P96_21010</name>
</gene>
<dbReference type="RefSeq" id="WP_317565941.1">
    <property type="nucleotide sequence ID" value="NZ_JAWLJX010000008.1"/>
</dbReference>
<comment type="caution">
    <text evidence="1">The sequence shown here is derived from an EMBL/GenBank/DDBJ whole genome shotgun (WGS) entry which is preliminary data.</text>
</comment>
<dbReference type="SUPFAM" id="SSF140453">
    <property type="entry name" value="EsxAB dimer-like"/>
    <property type="match status" value="1"/>
</dbReference>
<sequence length="137" mass="14765">MRFDGTDWAWPTSKSVSVALRRAAATQTGEHMSDDTRSVRALVVESHQMAEYAAFVRATADALSSGMTKVDRHIEGLLDSWRGPAATAYREGWNDFHSGAVAVAGALVRMGDLLNEAGVAYSDTDQANARPHSSLNL</sequence>
<evidence type="ECO:0000313" key="1">
    <source>
        <dbReference type="EMBL" id="MDV6263826.1"/>
    </source>
</evidence>
<accession>A0ABU4BHY5</accession>
<organism evidence="1 2">
    <name type="scientific">Rhodococcoides yunnanense</name>
    <dbReference type="NCBI Taxonomy" id="278209"/>
    <lineage>
        <taxon>Bacteria</taxon>
        <taxon>Bacillati</taxon>
        <taxon>Actinomycetota</taxon>
        <taxon>Actinomycetes</taxon>
        <taxon>Mycobacteriales</taxon>
        <taxon>Nocardiaceae</taxon>
        <taxon>Rhodococcoides</taxon>
    </lineage>
</organism>
<dbReference type="Gene3D" id="1.10.287.1060">
    <property type="entry name" value="ESAT-6-like"/>
    <property type="match status" value="1"/>
</dbReference>
<reference evidence="1 2" key="1">
    <citation type="submission" date="2023-10" db="EMBL/GenBank/DDBJ databases">
        <title>Development of a sustainable strategy for remediation of hydrocarbon-contaminated territories based on the waste exchange concept.</title>
        <authorList>
            <person name="Krivoruchko A."/>
        </authorList>
    </citation>
    <scope>NUCLEOTIDE SEQUENCE [LARGE SCALE GENOMIC DNA]</scope>
    <source>
        <strain evidence="1 2">IEGM 1323</strain>
    </source>
</reference>